<dbReference type="AlphaFoldDB" id="A7SCJ1"/>
<dbReference type="Gene3D" id="3.30.160.60">
    <property type="entry name" value="Classic Zinc Finger"/>
    <property type="match status" value="1"/>
</dbReference>
<sequence>QGLVPCPNCGRNFAMDRIAKHETICRKTGTKQRKVFDSTKARTSGTEAAGYNRPGARKKPEPAVPKGNWRAKHQEFIRAIRDAKKVSQHIASGGKVSDLPPPQYSENPDYVLCRYCQRRFNPTVAERHIPKCANTTNRP</sequence>
<dbReference type="InParanoid" id="A7SCJ1"/>
<keyword evidence="10" id="KW-1185">Reference proteome</keyword>
<accession>A7SCJ1</accession>
<dbReference type="KEGG" id="nve:5510183"/>
<keyword evidence="2" id="KW-0479">Metal-binding</keyword>
<dbReference type="GO" id="GO:0008270">
    <property type="term" value="F:zinc ion binding"/>
    <property type="evidence" value="ECO:0007669"/>
    <property type="project" value="UniProtKB-KW"/>
</dbReference>
<dbReference type="PROSITE" id="PS52027">
    <property type="entry name" value="ZF_C2HC_C3H"/>
    <property type="match status" value="2"/>
</dbReference>
<feature type="region of interest" description="Disordered" evidence="7">
    <location>
        <begin position="27"/>
        <end position="69"/>
    </location>
</feature>
<evidence type="ECO:0000313" key="10">
    <source>
        <dbReference type="Proteomes" id="UP000001593"/>
    </source>
</evidence>
<feature type="non-terminal residue" evidence="9">
    <location>
        <position position="139"/>
    </location>
</feature>
<feature type="domain" description="C2HC/C3H-type" evidence="8">
    <location>
        <begin position="2"/>
        <end position="31"/>
    </location>
</feature>
<dbReference type="PANTHER" id="PTHR14649">
    <property type="entry name" value="ZINC FINGER C2HC DOMAIN-CONTAINING PROTEIN 1C"/>
    <property type="match status" value="1"/>
</dbReference>
<feature type="non-terminal residue" evidence="9">
    <location>
        <position position="1"/>
    </location>
</feature>
<evidence type="ECO:0000256" key="6">
    <source>
        <dbReference type="PROSITE-ProRule" id="PRU01371"/>
    </source>
</evidence>
<evidence type="ECO:0000256" key="1">
    <source>
        <dbReference type="ARBA" id="ARBA00010843"/>
    </source>
</evidence>
<dbReference type="PhylomeDB" id="A7SCJ1"/>
<gene>
    <name evidence="9" type="ORF">NEMVEDRAFT_v1g17381</name>
</gene>
<protein>
    <recommendedName>
        <fullName evidence="8">C2HC/C3H-type domain-containing protein</fullName>
    </recommendedName>
</protein>
<evidence type="ECO:0000259" key="8">
    <source>
        <dbReference type="PROSITE" id="PS52027"/>
    </source>
</evidence>
<keyword evidence="3 6" id="KW-0863">Zinc-finger</keyword>
<evidence type="ECO:0000256" key="4">
    <source>
        <dbReference type="ARBA" id="ARBA00022833"/>
    </source>
</evidence>
<evidence type="ECO:0000256" key="2">
    <source>
        <dbReference type="ARBA" id="ARBA00022723"/>
    </source>
</evidence>
<dbReference type="HOGENOM" id="CLU_098467_1_1_1"/>
<dbReference type="Proteomes" id="UP000001593">
    <property type="component" value="Unassembled WGS sequence"/>
</dbReference>
<dbReference type="EMBL" id="DS469623">
    <property type="protein sequence ID" value="EDO38611.1"/>
    <property type="molecule type" value="Genomic_DNA"/>
</dbReference>
<evidence type="ECO:0000256" key="7">
    <source>
        <dbReference type="SAM" id="MobiDB-lite"/>
    </source>
</evidence>
<name>A7SCJ1_NEMVE</name>
<evidence type="ECO:0000256" key="3">
    <source>
        <dbReference type="ARBA" id="ARBA00022771"/>
    </source>
</evidence>
<dbReference type="PANTHER" id="PTHR14649:SF1">
    <property type="entry name" value="ZINC FINGER C2HC DOMAIN-CONTAINING PROTEIN 1C"/>
    <property type="match status" value="1"/>
</dbReference>
<keyword evidence="5" id="KW-0175">Coiled coil</keyword>
<feature type="domain" description="C2HC/C3H-type" evidence="8">
    <location>
        <begin position="109"/>
        <end position="138"/>
    </location>
</feature>
<dbReference type="InterPro" id="IPR026104">
    <property type="entry name" value="ZNF_C2HC_dom_1C"/>
</dbReference>
<dbReference type="InterPro" id="IPR049899">
    <property type="entry name" value="Znf_C2HC_C3H"/>
</dbReference>
<dbReference type="eggNOG" id="KOG3940">
    <property type="taxonomic scope" value="Eukaryota"/>
</dbReference>
<dbReference type="OMA" id="DYIECPH"/>
<evidence type="ECO:0000313" key="9">
    <source>
        <dbReference type="EMBL" id="EDO38611.1"/>
    </source>
</evidence>
<dbReference type="Pfam" id="PF13913">
    <property type="entry name" value="zf-C2HC_2"/>
    <property type="match status" value="2"/>
</dbReference>
<reference evidence="9 10" key="1">
    <citation type="journal article" date="2007" name="Science">
        <title>Sea anemone genome reveals ancestral eumetazoan gene repertoire and genomic organization.</title>
        <authorList>
            <person name="Putnam N.H."/>
            <person name="Srivastava M."/>
            <person name="Hellsten U."/>
            <person name="Dirks B."/>
            <person name="Chapman J."/>
            <person name="Salamov A."/>
            <person name="Terry A."/>
            <person name="Shapiro H."/>
            <person name="Lindquist E."/>
            <person name="Kapitonov V.V."/>
            <person name="Jurka J."/>
            <person name="Genikhovich G."/>
            <person name="Grigoriev I.V."/>
            <person name="Lucas S.M."/>
            <person name="Steele R.E."/>
            <person name="Finnerty J.R."/>
            <person name="Technau U."/>
            <person name="Martindale M.Q."/>
            <person name="Rokhsar D.S."/>
        </authorList>
    </citation>
    <scope>NUCLEOTIDE SEQUENCE [LARGE SCALE GENOMIC DNA]</scope>
    <source>
        <strain evidence="10">CH2 X CH6</strain>
    </source>
</reference>
<proteinExistence type="inferred from homology"/>
<keyword evidence="4" id="KW-0862">Zinc</keyword>
<organism evidence="9 10">
    <name type="scientific">Nematostella vectensis</name>
    <name type="common">Starlet sea anemone</name>
    <dbReference type="NCBI Taxonomy" id="45351"/>
    <lineage>
        <taxon>Eukaryota</taxon>
        <taxon>Metazoa</taxon>
        <taxon>Cnidaria</taxon>
        <taxon>Anthozoa</taxon>
        <taxon>Hexacorallia</taxon>
        <taxon>Actiniaria</taxon>
        <taxon>Edwardsiidae</taxon>
        <taxon>Nematostella</taxon>
    </lineage>
</organism>
<comment type="similarity">
    <text evidence="1">Belongs to the ZC2HC1 family.</text>
</comment>
<evidence type="ECO:0000256" key="5">
    <source>
        <dbReference type="ARBA" id="ARBA00023054"/>
    </source>
</evidence>